<comment type="caution">
    <text evidence="6">The sequence shown here is derived from an EMBL/GenBank/DDBJ whole genome shotgun (WGS) entry which is preliminary data.</text>
</comment>
<name>A0ABR2P676_9ROSI</name>
<dbReference type="InterPro" id="IPR004523">
    <property type="entry name" value="Asp-tRNA_synthase_2"/>
</dbReference>
<dbReference type="InterPro" id="IPR045864">
    <property type="entry name" value="aa-tRNA-synth_II/BPL/LPL"/>
</dbReference>
<evidence type="ECO:0000256" key="4">
    <source>
        <dbReference type="ARBA" id="ARBA00022741"/>
    </source>
</evidence>
<evidence type="ECO:0000256" key="1">
    <source>
        <dbReference type="ARBA" id="ARBA00009636"/>
    </source>
</evidence>
<keyword evidence="3" id="KW-0493">Microtubule</keyword>
<evidence type="ECO:0000313" key="7">
    <source>
        <dbReference type="Proteomes" id="UP001396334"/>
    </source>
</evidence>
<evidence type="ECO:0000313" key="6">
    <source>
        <dbReference type="EMBL" id="KAK8983922.1"/>
    </source>
</evidence>
<sequence length="601" mass="69335">MTMDEESELIVIDDTKVLSELTRKIDEEPDDSAKDLRVVSQDKVSISEWCDDLKKVLLRQPLVQHVNFNANLVTRETVHGMGTRSTTQNVMPGICFELILMNREGKSSGVNRLVRQKQGLRLMANDDTHVFDEMSARVDFCFNRVKKITGNCTRLQGFSMFNAMGCGIGSGLGLLLQNMWGVLQSYNFVQSKLFDPGIFFNNVHILIECRIKVVLDQIDFELWSLEVTFEFSGKHVLDTILEKIGELKWAVRVDTFEGTVHKNTSNERLICNVKWRRLICPSLLLLDSSRKNEKKLVVKGNEVLASVFWELNLLSKHYPLTISTPYSEISNMNCCKSLILEVKDLLDLKSIDTCCCVQSRDKLIQYHKKRAIGEDFRDEVFYTNRYLCKITSFNVEKEIKRYYFEGMDIRDKLIVTMFDGLDERCQKKFGVVGEQYPFKTWKHKSKILRFISGDGIQILKNDDMKTDPLENLNMEAERKLDQLILGKYDIENYILHYYALTVRFFYAMPCHSNSCDVLVRGEKIISETHETEVSRGQARIREVLFAENIAKLHANKVRVQEFEANLTAWAIALLGERHQPSNSPKTLPFDVFNQINALSFA</sequence>
<comment type="similarity">
    <text evidence="1">Belongs to the tubulin family.</text>
</comment>
<evidence type="ECO:0000256" key="5">
    <source>
        <dbReference type="ARBA" id="ARBA00023134"/>
    </source>
</evidence>
<protein>
    <submittedName>
        <fullName evidence="6">Uncharacterized protein</fullName>
    </submittedName>
</protein>
<keyword evidence="4" id="KW-0547">Nucleotide-binding</keyword>
<dbReference type="Proteomes" id="UP001396334">
    <property type="component" value="Unassembled WGS sequence"/>
</dbReference>
<dbReference type="PRINTS" id="PR01161">
    <property type="entry name" value="TUBULIN"/>
</dbReference>
<gene>
    <name evidence="6" type="ORF">V6N11_009704</name>
</gene>
<dbReference type="PANTHER" id="PTHR43450">
    <property type="entry name" value="ASPARTYL-TRNA SYNTHETASE"/>
    <property type="match status" value="1"/>
</dbReference>
<proteinExistence type="inferred from homology"/>
<accession>A0ABR2P676</accession>
<dbReference type="EMBL" id="JBBPBN010000079">
    <property type="protein sequence ID" value="KAK8983922.1"/>
    <property type="molecule type" value="Genomic_DNA"/>
</dbReference>
<dbReference type="Gene3D" id="3.30.930.10">
    <property type="entry name" value="Bira Bifunctional Protein, Domain 2"/>
    <property type="match status" value="1"/>
</dbReference>
<dbReference type="PANTHER" id="PTHR43450:SF1">
    <property type="entry name" value="ASPARTATE--TRNA LIGASE, CYTOPLASMIC"/>
    <property type="match status" value="1"/>
</dbReference>
<keyword evidence="7" id="KW-1185">Reference proteome</keyword>
<keyword evidence="5" id="KW-0342">GTP-binding</keyword>
<dbReference type="SUPFAM" id="SSF55681">
    <property type="entry name" value="Class II aaRS and biotin synthetases"/>
    <property type="match status" value="1"/>
</dbReference>
<evidence type="ECO:0000256" key="2">
    <source>
        <dbReference type="ARBA" id="ARBA00022490"/>
    </source>
</evidence>
<organism evidence="6 7">
    <name type="scientific">Hibiscus sabdariffa</name>
    <name type="common">roselle</name>
    <dbReference type="NCBI Taxonomy" id="183260"/>
    <lineage>
        <taxon>Eukaryota</taxon>
        <taxon>Viridiplantae</taxon>
        <taxon>Streptophyta</taxon>
        <taxon>Embryophyta</taxon>
        <taxon>Tracheophyta</taxon>
        <taxon>Spermatophyta</taxon>
        <taxon>Magnoliopsida</taxon>
        <taxon>eudicotyledons</taxon>
        <taxon>Gunneridae</taxon>
        <taxon>Pentapetalae</taxon>
        <taxon>rosids</taxon>
        <taxon>malvids</taxon>
        <taxon>Malvales</taxon>
        <taxon>Malvaceae</taxon>
        <taxon>Malvoideae</taxon>
        <taxon>Hibiscus</taxon>
    </lineage>
</organism>
<keyword evidence="2" id="KW-0963">Cytoplasm</keyword>
<reference evidence="6 7" key="1">
    <citation type="journal article" date="2024" name="G3 (Bethesda)">
        <title>Genome assembly of Hibiscus sabdariffa L. provides insights into metabolisms of medicinal natural products.</title>
        <authorList>
            <person name="Kim T."/>
        </authorList>
    </citation>
    <scope>NUCLEOTIDE SEQUENCE [LARGE SCALE GENOMIC DNA]</scope>
    <source>
        <strain evidence="6">TK-2024</strain>
        <tissue evidence="6">Old leaves</tissue>
    </source>
</reference>
<evidence type="ECO:0000256" key="3">
    <source>
        <dbReference type="ARBA" id="ARBA00022701"/>
    </source>
</evidence>
<dbReference type="InterPro" id="IPR000217">
    <property type="entry name" value="Tubulin"/>
</dbReference>